<gene>
    <name evidence="2" type="primary">Cnig_chr_X.g26387</name>
    <name evidence="2" type="ORF">B9Z55_026387</name>
</gene>
<dbReference type="Proteomes" id="UP000230233">
    <property type="component" value="Chromosome X"/>
</dbReference>
<evidence type="ECO:0000313" key="2">
    <source>
        <dbReference type="EMBL" id="PIC21621.1"/>
    </source>
</evidence>
<protein>
    <submittedName>
        <fullName evidence="2">Uncharacterized protein</fullName>
    </submittedName>
</protein>
<sequence>MLDQLYPQKCQEETDKRELHHHQDRQPRALGHNRQPGAPGQDRHPRQDGISGVSQTGPPGPLGTSGNNFDKKCISWLWTLARLTDDFSVTRDNKLLEIEVDILEEVMNMLPVEEEMVVMELDHHDYHDQLEMLDQLYPQKCQEQTDQLELYHHQDRQPRALGHNKQPGASGYGGQIGASGQDGVSGAPQTRSPGSSEPSGNNLGKDNISC</sequence>
<dbReference type="AlphaFoldDB" id="A0A2G5T3D6"/>
<feature type="compositionally biased region" description="Polar residues" evidence="1">
    <location>
        <begin position="187"/>
        <end position="210"/>
    </location>
</feature>
<accession>A0A2G5T3D6</accession>
<comment type="caution">
    <text evidence="2">The sequence shown here is derived from an EMBL/GenBank/DDBJ whole genome shotgun (WGS) entry which is preliminary data.</text>
</comment>
<evidence type="ECO:0000313" key="3">
    <source>
        <dbReference type="Proteomes" id="UP000230233"/>
    </source>
</evidence>
<name>A0A2G5T3D6_9PELO</name>
<organism evidence="2 3">
    <name type="scientific">Caenorhabditis nigoni</name>
    <dbReference type="NCBI Taxonomy" id="1611254"/>
    <lineage>
        <taxon>Eukaryota</taxon>
        <taxon>Metazoa</taxon>
        <taxon>Ecdysozoa</taxon>
        <taxon>Nematoda</taxon>
        <taxon>Chromadorea</taxon>
        <taxon>Rhabditida</taxon>
        <taxon>Rhabditina</taxon>
        <taxon>Rhabditomorpha</taxon>
        <taxon>Rhabditoidea</taxon>
        <taxon>Rhabditidae</taxon>
        <taxon>Peloderinae</taxon>
        <taxon>Caenorhabditis</taxon>
    </lineage>
</organism>
<feature type="region of interest" description="Disordered" evidence="1">
    <location>
        <begin position="159"/>
        <end position="210"/>
    </location>
</feature>
<keyword evidence="3" id="KW-1185">Reference proteome</keyword>
<proteinExistence type="predicted"/>
<feature type="region of interest" description="Disordered" evidence="1">
    <location>
        <begin position="1"/>
        <end position="66"/>
    </location>
</feature>
<reference evidence="3" key="1">
    <citation type="submission" date="2017-10" db="EMBL/GenBank/DDBJ databases">
        <title>Rapid genome shrinkage in a self-fertile nematode reveals novel sperm competition proteins.</title>
        <authorList>
            <person name="Yin D."/>
            <person name="Schwarz E.M."/>
            <person name="Thomas C.G."/>
            <person name="Felde R.L."/>
            <person name="Korf I.F."/>
            <person name="Cutter A.D."/>
            <person name="Schartner C.M."/>
            <person name="Ralston E.J."/>
            <person name="Meyer B.J."/>
            <person name="Haag E.S."/>
        </authorList>
    </citation>
    <scope>NUCLEOTIDE SEQUENCE [LARGE SCALE GENOMIC DNA]</scope>
    <source>
        <strain evidence="3">JU1422</strain>
    </source>
</reference>
<dbReference type="EMBL" id="PDUG01000006">
    <property type="protein sequence ID" value="PIC21621.1"/>
    <property type="molecule type" value="Genomic_DNA"/>
</dbReference>
<evidence type="ECO:0000256" key="1">
    <source>
        <dbReference type="SAM" id="MobiDB-lite"/>
    </source>
</evidence>